<proteinExistence type="predicted"/>
<organism evidence="1 2">
    <name type="scientific">Araneus ventricosus</name>
    <name type="common">Orbweaver spider</name>
    <name type="synonym">Epeira ventricosa</name>
    <dbReference type="NCBI Taxonomy" id="182803"/>
    <lineage>
        <taxon>Eukaryota</taxon>
        <taxon>Metazoa</taxon>
        <taxon>Ecdysozoa</taxon>
        <taxon>Arthropoda</taxon>
        <taxon>Chelicerata</taxon>
        <taxon>Arachnida</taxon>
        <taxon>Araneae</taxon>
        <taxon>Araneomorphae</taxon>
        <taxon>Entelegynae</taxon>
        <taxon>Araneoidea</taxon>
        <taxon>Araneidae</taxon>
        <taxon>Araneus</taxon>
    </lineage>
</organism>
<dbReference type="AlphaFoldDB" id="A0A4Y2A4D9"/>
<name>A0A4Y2A4D9_ARAVE</name>
<accession>A0A4Y2A4D9</accession>
<reference evidence="1 2" key="1">
    <citation type="journal article" date="2019" name="Sci. Rep.">
        <title>Orb-weaving spider Araneus ventricosus genome elucidates the spidroin gene catalogue.</title>
        <authorList>
            <person name="Kono N."/>
            <person name="Nakamura H."/>
            <person name="Ohtoshi R."/>
            <person name="Moran D.A.P."/>
            <person name="Shinohara A."/>
            <person name="Yoshida Y."/>
            <person name="Fujiwara M."/>
            <person name="Mori M."/>
            <person name="Tomita M."/>
            <person name="Arakawa K."/>
        </authorList>
    </citation>
    <scope>NUCLEOTIDE SEQUENCE [LARGE SCALE GENOMIC DNA]</scope>
</reference>
<dbReference type="EMBL" id="BGPR01079346">
    <property type="protein sequence ID" value="GBL74126.1"/>
    <property type="molecule type" value="Genomic_DNA"/>
</dbReference>
<sequence length="88" mass="10518">MFILSFSSKHRKFRFTRDVYNALRCIVDIDVHTHREEHCSRSRIDDRKPEAFPRSSEITAAYLSPCFFHRDSSSRDIRCEVRIVVLTR</sequence>
<gene>
    <name evidence="1" type="ORF">AVEN_71756_1</name>
</gene>
<keyword evidence="2" id="KW-1185">Reference proteome</keyword>
<dbReference type="Proteomes" id="UP000499080">
    <property type="component" value="Unassembled WGS sequence"/>
</dbReference>
<evidence type="ECO:0000313" key="1">
    <source>
        <dbReference type="EMBL" id="GBL74126.1"/>
    </source>
</evidence>
<evidence type="ECO:0000313" key="2">
    <source>
        <dbReference type="Proteomes" id="UP000499080"/>
    </source>
</evidence>
<comment type="caution">
    <text evidence="1">The sequence shown here is derived from an EMBL/GenBank/DDBJ whole genome shotgun (WGS) entry which is preliminary data.</text>
</comment>
<protein>
    <submittedName>
        <fullName evidence="1">Uncharacterized protein</fullName>
    </submittedName>
</protein>